<keyword evidence="2" id="KW-1185">Reference proteome</keyword>
<dbReference type="EMBL" id="QJKK01000002">
    <property type="protein sequence ID" value="RAL26239.1"/>
    <property type="molecule type" value="Genomic_DNA"/>
</dbReference>
<proteinExistence type="predicted"/>
<reference evidence="1 2" key="2">
    <citation type="submission" date="2018-06" db="EMBL/GenBank/DDBJ databases">
        <authorList>
            <person name="Zhirakovskaya E."/>
        </authorList>
    </citation>
    <scope>NUCLEOTIDE SEQUENCE [LARGE SCALE GENOMIC DNA]</scope>
    <source>
        <strain evidence="1 2">FBKL4.011</strain>
    </source>
</reference>
<comment type="caution">
    <text evidence="1">The sequence shown here is derived from an EMBL/GenBank/DDBJ whole genome shotgun (WGS) entry which is preliminary data.</text>
</comment>
<gene>
    <name evidence="1" type="ORF">DL897_04375</name>
</gene>
<name>A0A364K7G6_9BACL</name>
<dbReference type="AlphaFoldDB" id="A0A364K7G6"/>
<organism evidence="1 2">
    <name type="scientific">Thermoflavimicrobium daqui</name>
    <dbReference type="NCBI Taxonomy" id="2137476"/>
    <lineage>
        <taxon>Bacteria</taxon>
        <taxon>Bacillati</taxon>
        <taxon>Bacillota</taxon>
        <taxon>Bacilli</taxon>
        <taxon>Bacillales</taxon>
        <taxon>Thermoactinomycetaceae</taxon>
        <taxon>Thermoflavimicrobium</taxon>
    </lineage>
</organism>
<protein>
    <submittedName>
        <fullName evidence="1">Uncharacterized protein</fullName>
    </submittedName>
</protein>
<evidence type="ECO:0000313" key="1">
    <source>
        <dbReference type="EMBL" id="RAL26239.1"/>
    </source>
</evidence>
<dbReference type="Proteomes" id="UP000251213">
    <property type="component" value="Unassembled WGS sequence"/>
</dbReference>
<reference evidence="1 2" key="1">
    <citation type="submission" date="2018-06" db="EMBL/GenBank/DDBJ databases">
        <title>Thermoflavimicrobium daqus sp. nov., a thermophilic microbe isolated from Moutai-flavour Daqu.</title>
        <authorList>
            <person name="Wang X."/>
            <person name="Zhou H."/>
        </authorList>
    </citation>
    <scope>NUCLEOTIDE SEQUENCE [LARGE SCALE GENOMIC DNA]</scope>
    <source>
        <strain evidence="1 2">FBKL4.011</strain>
    </source>
</reference>
<accession>A0A364K7G6</accession>
<dbReference type="RefSeq" id="WP_113657924.1">
    <property type="nucleotide sequence ID" value="NZ_KZ845664.1"/>
</dbReference>
<dbReference type="OrthoDB" id="2626668at2"/>
<sequence>MKPYIYNIYFTRDDIKQPPIRYSTDQKEIEQVKQEFLGNHIDEDGKIEILKIDYLGQGKLGLYEEEYYEEIRGWHIDEENPIPMKFTEEGVFLPKDTCMVSLGSLMVDGYKDLTTEEQELIDSAMYALEKFFRLCEFADDEEPSNNTSL</sequence>
<evidence type="ECO:0000313" key="2">
    <source>
        <dbReference type="Proteomes" id="UP000251213"/>
    </source>
</evidence>